<evidence type="ECO:0000313" key="7">
    <source>
        <dbReference type="EMBL" id="WRQ86374.1"/>
    </source>
</evidence>
<name>A0ABZ1C497_9BACT</name>
<proteinExistence type="inferred from homology"/>
<evidence type="ECO:0000259" key="6">
    <source>
        <dbReference type="PROSITE" id="PS50059"/>
    </source>
</evidence>
<dbReference type="SUPFAM" id="SSF54534">
    <property type="entry name" value="FKBP-like"/>
    <property type="match status" value="1"/>
</dbReference>
<dbReference type="PANTHER" id="PTHR10516">
    <property type="entry name" value="PEPTIDYL-PROLYL CIS-TRANS ISOMERASE"/>
    <property type="match status" value="1"/>
</dbReference>
<evidence type="ECO:0000256" key="1">
    <source>
        <dbReference type="ARBA" id="ARBA00000971"/>
    </source>
</evidence>
<dbReference type="RefSeq" id="WP_221031298.1">
    <property type="nucleotide sequence ID" value="NZ_CP139781.1"/>
</dbReference>
<dbReference type="Gene3D" id="3.10.50.40">
    <property type="match status" value="1"/>
</dbReference>
<evidence type="ECO:0000256" key="5">
    <source>
        <dbReference type="RuleBase" id="RU003915"/>
    </source>
</evidence>
<dbReference type="InterPro" id="IPR050689">
    <property type="entry name" value="FKBP-type_PPIase"/>
</dbReference>
<dbReference type="PANTHER" id="PTHR10516:SF443">
    <property type="entry name" value="FK506-BINDING PROTEIN 59-RELATED"/>
    <property type="match status" value="1"/>
</dbReference>
<evidence type="ECO:0000313" key="8">
    <source>
        <dbReference type="Proteomes" id="UP000738431"/>
    </source>
</evidence>
<dbReference type="InterPro" id="IPR046357">
    <property type="entry name" value="PPIase_dom_sf"/>
</dbReference>
<evidence type="ECO:0000256" key="3">
    <source>
        <dbReference type="ARBA" id="ARBA00023235"/>
    </source>
</evidence>
<comment type="similarity">
    <text evidence="5">Belongs to the FKBP-type PPIase family.</text>
</comment>
<accession>A0ABZ1C497</accession>
<dbReference type="GO" id="GO:0003755">
    <property type="term" value="F:peptidyl-prolyl cis-trans isomerase activity"/>
    <property type="evidence" value="ECO:0007669"/>
    <property type="project" value="UniProtKB-EC"/>
</dbReference>
<evidence type="ECO:0000256" key="2">
    <source>
        <dbReference type="ARBA" id="ARBA00023110"/>
    </source>
</evidence>
<comment type="catalytic activity">
    <reaction evidence="1 4 5">
        <text>[protein]-peptidylproline (omega=180) = [protein]-peptidylproline (omega=0)</text>
        <dbReference type="Rhea" id="RHEA:16237"/>
        <dbReference type="Rhea" id="RHEA-COMP:10747"/>
        <dbReference type="Rhea" id="RHEA-COMP:10748"/>
        <dbReference type="ChEBI" id="CHEBI:83833"/>
        <dbReference type="ChEBI" id="CHEBI:83834"/>
        <dbReference type="EC" id="5.2.1.8"/>
    </reaction>
</comment>
<protein>
    <recommendedName>
        <fullName evidence="5">Peptidyl-prolyl cis-trans isomerase</fullName>
        <ecNumber evidence="5">5.2.1.8</ecNumber>
    </recommendedName>
</protein>
<dbReference type="EMBL" id="CP139781">
    <property type="protein sequence ID" value="WRQ86374.1"/>
    <property type="molecule type" value="Genomic_DNA"/>
</dbReference>
<keyword evidence="3 4" id="KW-0413">Isomerase</keyword>
<reference evidence="7 8" key="1">
    <citation type="submission" date="2023-12" db="EMBL/GenBank/DDBJ databases">
        <title>Description of an unclassified Opitutus bacterium of Verrucomicrobiota.</title>
        <authorList>
            <person name="Zhang D.-F."/>
        </authorList>
    </citation>
    <scope>NUCLEOTIDE SEQUENCE [LARGE SCALE GENOMIC DNA]</scope>
    <source>
        <strain evidence="7 8">WL0086</strain>
    </source>
</reference>
<feature type="domain" description="PPIase FKBP-type" evidence="6">
    <location>
        <begin position="90"/>
        <end position="178"/>
    </location>
</feature>
<gene>
    <name evidence="7" type="ORF">K1X11_016280</name>
</gene>
<organism evidence="7 8">
    <name type="scientific">Actomonas aquatica</name>
    <dbReference type="NCBI Taxonomy" id="2866162"/>
    <lineage>
        <taxon>Bacteria</taxon>
        <taxon>Pseudomonadati</taxon>
        <taxon>Verrucomicrobiota</taxon>
        <taxon>Opitutia</taxon>
        <taxon>Opitutales</taxon>
        <taxon>Opitutaceae</taxon>
        <taxon>Actomonas</taxon>
    </lineage>
</organism>
<dbReference type="EC" id="5.2.1.8" evidence="5"/>
<dbReference type="InterPro" id="IPR001179">
    <property type="entry name" value="PPIase_FKBP_dom"/>
</dbReference>
<dbReference type="Pfam" id="PF00254">
    <property type="entry name" value="FKBP_C"/>
    <property type="match status" value="1"/>
</dbReference>
<keyword evidence="2 4" id="KW-0697">Rotamase</keyword>
<dbReference type="Proteomes" id="UP000738431">
    <property type="component" value="Chromosome"/>
</dbReference>
<keyword evidence="8" id="KW-1185">Reference proteome</keyword>
<dbReference type="PROSITE" id="PS50059">
    <property type="entry name" value="FKBP_PPIASE"/>
    <property type="match status" value="1"/>
</dbReference>
<evidence type="ECO:0000256" key="4">
    <source>
        <dbReference type="PROSITE-ProRule" id="PRU00277"/>
    </source>
</evidence>
<sequence>MRALRTLLVPALFGLALLTIALVTRSGKLARENPGAPINSAMREAMNMMTLPIVDEGIVSQRYPKAEITPTGLRYLITQPGDGLTRPTRGQEVLVHYRGFFLDGTPLDDSYSKGQPFHLQAGQAQVIPGWDEAIMEMTKGEKRTLIIPYWLGYGEKGIKGHIPPEATLVFEVELVDVLPLRN</sequence>